<keyword evidence="1" id="KW-1133">Transmembrane helix</keyword>
<feature type="transmembrane region" description="Helical" evidence="1">
    <location>
        <begin position="20"/>
        <end position="42"/>
    </location>
</feature>
<name>A0A0K2U9I2_LEPSM</name>
<keyword evidence="1" id="KW-0472">Membrane</keyword>
<keyword evidence="1" id="KW-0812">Transmembrane</keyword>
<evidence type="ECO:0000313" key="2">
    <source>
        <dbReference type="EMBL" id="CDW34735.1"/>
    </source>
</evidence>
<sequence>MRWSEEPAVGSEAVLRPLLMPTVIISNEWLLYTYMLVIVLIFNKKVKKCIFCVVLCRKIFWPQFDPRSLY</sequence>
<organism evidence="2">
    <name type="scientific">Lepeophtheirus salmonis</name>
    <name type="common">Salmon louse</name>
    <name type="synonym">Caligus salmonis</name>
    <dbReference type="NCBI Taxonomy" id="72036"/>
    <lineage>
        <taxon>Eukaryota</taxon>
        <taxon>Metazoa</taxon>
        <taxon>Ecdysozoa</taxon>
        <taxon>Arthropoda</taxon>
        <taxon>Crustacea</taxon>
        <taxon>Multicrustacea</taxon>
        <taxon>Hexanauplia</taxon>
        <taxon>Copepoda</taxon>
        <taxon>Siphonostomatoida</taxon>
        <taxon>Caligidae</taxon>
        <taxon>Lepeophtheirus</taxon>
    </lineage>
</organism>
<proteinExistence type="predicted"/>
<protein>
    <submittedName>
        <fullName evidence="2">Uncharacterized protein</fullName>
    </submittedName>
</protein>
<accession>A0A0K2U9I2</accession>
<dbReference type="AlphaFoldDB" id="A0A0K2U9I2"/>
<evidence type="ECO:0000256" key="1">
    <source>
        <dbReference type="SAM" id="Phobius"/>
    </source>
</evidence>
<reference evidence="2" key="1">
    <citation type="submission" date="2014-05" db="EMBL/GenBank/DDBJ databases">
        <authorList>
            <person name="Chronopoulou M."/>
        </authorList>
    </citation>
    <scope>NUCLEOTIDE SEQUENCE</scope>
    <source>
        <tissue evidence="2">Whole organism</tissue>
    </source>
</reference>
<dbReference type="EMBL" id="HACA01017374">
    <property type="protein sequence ID" value="CDW34735.1"/>
    <property type="molecule type" value="Transcribed_RNA"/>
</dbReference>